<dbReference type="OrthoDB" id="10249801at2759"/>
<proteinExistence type="predicted"/>
<evidence type="ECO:0000313" key="2">
    <source>
        <dbReference type="Proteomes" id="UP000070089"/>
    </source>
</evidence>
<protein>
    <submittedName>
        <fullName evidence="1">Uncharacterized protein</fullName>
    </submittedName>
</protein>
<reference evidence="1 2" key="1">
    <citation type="journal article" date="2015" name="Mol. Biochem. Parasitol.">
        <title>Identification of polymorphic genes for use in assemblage B genotyping assays through comparative genomics of multiple assemblage B Giardia duodenalis isolates.</title>
        <authorList>
            <person name="Wielinga C."/>
            <person name="Thompson R.C."/>
            <person name="Monis P."/>
            <person name="Ryan U."/>
        </authorList>
    </citation>
    <scope>NUCLEOTIDE SEQUENCE [LARGE SCALE GENOMIC DNA]</scope>
    <source>
        <strain evidence="1 2">BAH15c1</strain>
    </source>
</reference>
<dbReference type="EMBL" id="JXTI01000122">
    <property type="protein sequence ID" value="KWX12344.1"/>
    <property type="molecule type" value="Genomic_DNA"/>
</dbReference>
<evidence type="ECO:0000313" key="1">
    <source>
        <dbReference type="EMBL" id="KWX12344.1"/>
    </source>
</evidence>
<comment type="caution">
    <text evidence="1">The sequence shown here is derived from an EMBL/GenBank/DDBJ whole genome shotgun (WGS) entry which is preliminary data.</text>
</comment>
<name>A0A132NQJ4_GIAIN</name>
<accession>A0A132NQJ4</accession>
<organism evidence="1 2">
    <name type="scientific">Giardia duodenalis assemblage B</name>
    <dbReference type="NCBI Taxonomy" id="1394984"/>
    <lineage>
        <taxon>Eukaryota</taxon>
        <taxon>Metamonada</taxon>
        <taxon>Diplomonadida</taxon>
        <taxon>Hexamitidae</taxon>
        <taxon>Giardiinae</taxon>
        <taxon>Giardia</taxon>
    </lineage>
</organism>
<dbReference type="AlphaFoldDB" id="A0A132NQJ4"/>
<dbReference type="VEuPathDB" id="GiardiaDB:QR46_3680"/>
<sequence>MVDFHMSLSSMNMKVSHWQYRRPTRQHVSWDYFELLNLYRAITFAGLGYLSSDGLPEDDSVIEQFYVLKKEYVKKFEPLAIYQMYRAQVQRTLLLGVNYDWMTSLLSIVFRLLRMEAPLPREKVIAVVNCLTNRIRDYIKENAEHRIPGFLERWSLTNNVLPSRCPSAHFRRVIEERI</sequence>
<dbReference type="Proteomes" id="UP000070089">
    <property type="component" value="Unassembled WGS sequence"/>
</dbReference>
<gene>
    <name evidence="1" type="ORF">QR46_3680</name>
</gene>